<keyword evidence="1" id="KW-0472">Membrane</keyword>
<protein>
    <submittedName>
        <fullName evidence="2">Uncharacterized protein</fullName>
    </submittedName>
</protein>
<dbReference type="AlphaFoldDB" id="A0A6M3KSB6"/>
<name>A0A6M3KSB6_9ZZZZ</name>
<reference evidence="2" key="1">
    <citation type="submission" date="2020-03" db="EMBL/GenBank/DDBJ databases">
        <title>The deep terrestrial virosphere.</title>
        <authorList>
            <person name="Holmfeldt K."/>
            <person name="Nilsson E."/>
            <person name="Simone D."/>
            <person name="Lopez-Fernandez M."/>
            <person name="Wu X."/>
            <person name="de Brujin I."/>
            <person name="Lundin D."/>
            <person name="Andersson A."/>
            <person name="Bertilsson S."/>
            <person name="Dopson M."/>
        </authorList>
    </citation>
    <scope>NUCLEOTIDE SEQUENCE</scope>
    <source>
        <strain evidence="2">MM415B02292</strain>
    </source>
</reference>
<dbReference type="SUPFAM" id="SSF48452">
    <property type="entry name" value="TPR-like"/>
    <property type="match status" value="1"/>
</dbReference>
<sequence>MDVPLYVNIGAVVVLLLALQYHAHEFITDLYVKSFFDTNDTSKLHKALRYTDDNGYALVHLAANAQSQCRAWEAFRYTMKSINSYDGNIRLWELWTNAGKACLLLGAPVISEHCAKLAIALNPHDEGGKKLLVDTNNILTRGVKIIRNAPPVEVGSNEFTINDTKHQGVCTGTVAGSNQAAS</sequence>
<keyword evidence="1" id="KW-1133">Transmembrane helix</keyword>
<feature type="transmembrane region" description="Helical" evidence="1">
    <location>
        <begin position="6"/>
        <end position="23"/>
    </location>
</feature>
<dbReference type="EMBL" id="MT142549">
    <property type="protein sequence ID" value="QJA85023.1"/>
    <property type="molecule type" value="Genomic_DNA"/>
</dbReference>
<keyword evidence="1" id="KW-0812">Transmembrane</keyword>
<accession>A0A6M3KSB6</accession>
<evidence type="ECO:0000256" key="1">
    <source>
        <dbReference type="SAM" id="Phobius"/>
    </source>
</evidence>
<dbReference type="InterPro" id="IPR011990">
    <property type="entry name" value="TPR-like_helical_dom_sf"/>
</dbReference>
<gene>
    <name evidence="2" type="ORF">MM415B02292_0004</name>
</gene>
<evidence type="ECO:0000313" key="2">
    <source>
        <dbReference type="EMBL" id="QJA85023.1"/>
    </source>
</evidence>
<organism evidence="2">
    <name type="scientific">viral metagenome</name>
    <dbReference type="NCBI Taxonomy" id="1070528"/>
    <lineage>
        <taxon>unclassified sequences</taxon>
        <taxon>metagenomes</taxon>
        <taxon>organismal metagenomes</taxon>
    </lineage>
</organism>
<proteinExistence type="predicted"/>